<dbReference type="Pfam" id="PF02518">
    <property type="entry name" value="HATPase_c"/>
    <property type="match status" value="1"/>
</dbReference>
<dbReference type="PANTHER" id="PTHR43047">
    <property type="entry name" value="TWO-COMPONENT HISTIDINE PROTEIN KINASE"/>
    <property type="match status" value="1"/>
</dbReference>
<dbReference type="SMART" id="SM00387">
    <property type="entry name" value="HATPase_c"/>
    <property type="match status" value="1"/>
</dbReference>
<evidence type="ECO:0000256" key="6">
    <source>
        <dbReference type="ARBA" id="ARBA00023012"/>
    </source>
</evidence>
<dbReference type="GO" id="GO:0004673">
    <property type="term" value="F:protein histidine kinase activity"/>
    <property type="evidence" value="ECO:0007669"/>
    <property type="project" value="UniProtKB-EC"/>
</dbReference>
<dbReference type="InterPro" id="IPR036890">
    <property type="entry name" value="HATPase_C_sf"/>
</dbReference>
<dbReference type="PROSITE" id="PS50109">
    <property type="entry name" value="HIS_KIN"/>
    <property type="match status" value="1"/>
</dbReference>
<dbReference type="PRINTS" id="PR00344">
    <property type="entry name" value="BCTRLSENSOR"/>
</dbReference>
<dbReference type="InterPro" id="IPR001789">
    <property type="entry name" value="Sig_transdc_resp-reg_receiver"/>
</dbReference>
<dbReference type="InterPro" id="IPR003661">
    <property type="entry name" value="HisK_dim/P_dom"/>
</dbReference>
<dbReference type="KEGG" id="xfh:XFHB_09080"/>
<sequence length="1203" mass="132778">MRCLKRVRGALLTALLVLVSLLTATAAVPEMPRFRVLDATSGLPSNVVRAMLQDAAGYLWLATSDGLARYDGTAFKVWRHDPNDSGSLPGDSVLALYIDVQDRIWVLSENAGLAVLDAQRRRFIQVPVGSVAKTDALHTLTGHGDAIWLSDLHASVIRIDSAGALTRYALADVSPTLKDTPVVALTFDANGRLWVGTPDGLLYFEAGRLHLAPPPLDKASIHSIAAVGSRLWVGSTDGVYLQDAEGRWRAPNWGPMFASGNLLLSVADAGDGEFWLGSERGLWRTRQERPPVQIPLSDMHHGVSTVSSLWRDMSGGLWVPVYGRGLGYLRQDWKRMAVVRPSDGGESAYCNVAPAAYSGGLWQLNRIGELMHLNTSTGELVHTGWQRHELRGMNITTTLEDSRGRLWLANMQNGLSRLDLKNGQWREWAAHEDDAVPLYGPISWIVEMPDSSLWLEALGVLQQRDLESGRVLNQIVPGSHGLDGSRVQQIGLGPDGRLWLAAGSGVYAWESQRRMFVPIPDLTGTRAYSFVPVGGNEVWVHRLRGLEQWRHSSHGWKRVALVGPQHGLPAMESLGMQHDAQGRIWLSTRRGLWRIDNTDELQVRNFGLRDGLGTQEFAEACLWMAPDGVLVGGTTDGYLMLFDTAMPDPAPFVPQLRMETVSVIRAGRRIDLPVDQPFELLPNDRQLIVGARLLSFGDPLSNRYSYWLKGFDTGWIDQGSSGTREFSSLPPADYTLLIQGTDPMGNLSRIHLVTFRVLPPWWRSAWGMSVLTGSGLLLLWGVAWNYHRRLRRRARLQLEQHQREVAERASLAKTQFLATLGHEVRTPMTGVLGMSELLLETPLDTRQHGYATSIQAAGKHLLRLVNDALDLAKIEAGKLSLERRDFDFHALLEQVVAMIRPMAERKGLRFVYRLDPEVPQYVHGDADRLQQILLNLLINATKFTEHGEVVLQVAPGQEQACLGVRIHVADTGPGLSEEQCQRLFRRFEQVNGASTAARYGGSGLGLAICRELATVMEGEIHVDSELGKGTCFRVLLPLPWVLAVQHAVAVMDAEPSPCSNPLHLLLIEDDPTVAEVIVELLRVRGHRVTHALHGLEALVEVTLTRFDACLCDLDLPGLDGAGLIVQLRAQGQSFPIVVVTARTDADAQRQALQVGCDAFLRKPVTGEMLEQVLTQVLSAPRQEADVDTPKKGMEWEGPGSVTR</sequence>
<dbReference type="FunFam" id="3.30.565.10:FF:000010">
    <property type="entry name" value="Sensor histidine kinase RcsC"/>
    <property type="match status" value="1"/>
</dbReference>
<dbReference type="Gene3D" id="1.10.287.130">
    <property type="match status" value="1"/>
</dbReference>
<protein>
    <recommendedName>
        <fullName evidence="2">histidine kinase</fullName>
        <ecNumber evidence="2">2.7.13.3</ecNumber>
    </recommendedName>
</protein>
<feature type="domain" description="Response regulatory" evidence="11">
    <location>
        <begin position="1063"/>
        <end position="1177"/>
    </location>
</feature>
<evidence type="ECO:0000256" key="2">
    <source>
        <dbReference type="ARBA" id="ARBA00012438"/>
    </source>
</evidence>
<feature type="compositionally biased region" description="Basic and acidic residues" evidence="8">
    <location>
        <begin position="1182"/>
        <end position="1194"/>
    </location>
</feature>
<evidence type="ECO:0000256" key="7">
    <source>
        <dbReference type="PROSITE-ProRule" id="PRU00169"/>
    </source>
</evidence>
<dbReference type="Pfam" id="PF07495">
    <property type="entry name" value="Y_Y_Y"/>
    <property type="match status" value="1"/>
</dbReference>
<dbReference type="Gene3D" id="2.60.40.10">
    <property type="entry name" value="Immunoglobulins"/>
    <property type="match status" value="1"/>
</dbReference>
<comment type="catalytic activity">
    <reaction evidence="1">
        <text>ATP + protein L-histidine = ADP + protein N-phospho-L-histidine.</text>
        <dbReference type="EC" id="2.7.13.3"/>
    </reaction>
</comment>
<dbReference type="InterPro" id="IPR005467">
    <property type="entry name" value="His_kinase_dom"/>
</dbReference>
<dbReference type="InterPro" id="IPR013783">
    <property type="entry name" value="Ig-like_fold"/>
</dbReference>
<dbReference type="InterPro" id="IPR015943">
    <property type="entry name" value="WD40/YVTN_repeat-like_dom_sf"/>
</dbReference>
<organism evidence="12 13">
    <name type="scientific">Xylella fastidiosa</name>
    <dbReference type="NCBI Taxonomy" id="2371"/>
    <lineage>
        <taxon>Bacteria</taxon>
        <taxon>Pseudomonadati</taxon>
        <taxon>Pseudomonadota</taxon>
        <taxon>Gammaproteobacteria</taxon>
        <taxon>Lysobacterales</taxon>
        <taxon>Lysobacteraceae</taxon>
        <taxon>Xylella</taxon>
    </lineage>
</organism>
<evidence type="ECO:0000256" key="4">
    <source>
        <dbReference type="ARBA" id="ARBA00022679"/>
    </source>
</evidence>
<feature type="domain" description="Histidine kinase" evidence="10">
    <location>
        <begin position="819"/>
        <end position="1040"/>
    </location>
</feature>
<dbReference type="CDD" id="cd00156">
    <property type="entry name" value="REC"/>
    <property type="match status" value="1"/>
</dbReference>
<evidence type="ECO:0000313" key="13">
    <source>
        <dbReference type="Proteomes" id="UP000196980"/>
    </source>
</evidence>
<accession>A0ABD7BXA9</accession>
<evidence type="ECO:0000256" key="5">
    <source>
        <dbReference type="ARBA" id="ARBA00022777"/>
    </source>
</evidence>
<feature type="chain" id="PRO_5044770779" description="histidine kinase" evidence="9">
    <location>
        <begin position="27"/>
        <end position="1203"/>
    </location>
</feature>
<feature type="signal peptide" evidence="9">
    <location>
        <begin position="1"/>
        <end position="26"/>
    </location>
</feature>
<dbReference type="SUPFAM" id="SSF52172">
    <property type="entry name" value="CheY-like"/>
    <property type="match status" value="1"/>
</dbReference>
<dbReference type="AlphaFoldDB" id="A0ABD7BXA9"/>
<dbReference type="InterPro" id="IPR011006">
    <property type="entry name" value="CheY-like_superfamily"/>
</dbReference>
<dbReference type="Pfam" id="PF07494">
    <property type="entry name" value="Reg_prop"/>
    <property type="match status" value="2"/>
</dbReference>
<evidence type="ECO:0000256" key="1">
    <source>
        <dbReference type="ARBA" id="ARBA00000085"/>
    </source>
</evidence>
<evidence type="ECO:0000313" key="12">
    <source>
        <dbReference type="EMBL" id="QPB72581.1"/>
    </source>
</evidence>
<proteinExistence type="predicted"/>
<dbReference type="CDD" id="cd00082">
    <property type="entry name" value="HisKA"/>
    <property type="match status" value="1"/>
</dbReference>
<feature type="modified residue" description="4-aspartylphosphate" evidence="7">
    <location>
        <position position="1112"/>
    </location>
</feature>
<reference evidence="13" key="1">
    <citation type="submission" date="2014-11" db="EMBL/GenBank/DDBJ databases">
        <title>Xylella fastidiosa Hib4 Genome Sequencing.</title>
        <authorList>
            <person name="Pierry P.M."/>
            <person name="da Silva A.M."/>
        </authorList>
    </citation>
    <scope>NUCLEOTIDE SEQUENCE [LARGE SCALE GENOMIC DNA]</scope>
    <source>
        <strain evidence="13">Hib4</strain>
    </source>
</reference>
<dbReference type="RefSeq" id="WP_088578239.1">
    <property type="nucleotide sequence ID" value="NZ_CP009885.1"/>
</dbReference>
<dbReference type="SMART" id="SM00388">
    <property type="entry name" value="HisKA"/>
    <property type="match status" value="1"/>
</dbReference>
<feature type="region of interest" description="Disordered" evidence="8">
    <location>
        <begin position="1180"/>
        <end position="1203"/>
    </location>
</feature>
<dbReference type="Gene3D" id="3.40.50.2300">
    <property type="match status" value="1"/>
</dbReference>
<evidence type="ECO:0000259" key="10">
    <source>
        <dbReference type="PROSITE" id="PS50109"/>
    </source>
</evidence>
<dbReference type="SMART" id="SM00448">
    <property type="entry name" value="REC"/>
    <property type="match status" value="1"/>
</dbReference>
<dbReference type="SUPFAM" id="SSF47384">
    <property type="entry name" value="Homodimeric domain of signal transducing histidine kinase"/>
    <property type="match status" value="1"/>
</dbReference>
<dbReference type="SUPFAM" id="SSF55874">
    <property type="entry name" value="ATPase domain of HSP90 chaperone/DNA topoisomerase II/histidine kinase"/>
    <property type="match status" value="1"/>
</dbReference>
<name>A0ABD7BXA9_XYLFS</name>
<dbReference type="EC" id="2.7.13.3" evidence="2"/>
<dbReference type="InterPro" id="IPR003594">
    <property type="entry name" value="HATPase_dom"/>
</dbReference>
<keyword evidence="9" id="KW-0732">Signal</keyword>
<evidence type="ECO:0000259" key="11">
    <source>
        <dbReference type="PROSITE" id="PS50110"/>
    </source>
</evidence>
<dbReference type="FunFam" id="1.10.287.130:FF:000028">
    <property type="entry name" value="Hybrid signal transduction histidine kinase"/>
    <property type="match status" value="1"/>
</dbReference>
<keyword evidence="6" id="KW-0902">Two-component regulatory system</keyword>
<dbReference type="Proteomes" id="UP000196980">
    <property type="component" value="Chromosome"/>
</dbReference>
<dbReference type="EMBL" id="CP009885">
    <property type="protein sequence ID" value="QPB72581.1"/>
    <property type="molecule type" value="Genomic_DNA"/>
</dbReference>
<keyword evidence="3 7" id="KW-0597">Phosphoprotein</keyword>
<evidence type="ECO:0000256" key="8">
    <source>
        <dbReference type="SAM" id="MobiDB-lite"/>
    </source>
</evidence>
<evidence type="ECO:0000256" key="3">
    <source>
        <dbReference type="ARBA" id="ARBA00022553"/>
    </source>
</evidence>
<evidence type="ECO:0000256" key="9">
    <source>
        <dbReference type="SAM" id="SignalP"/>
    </source>
</evidence>
<keyword evidence="5" id="KW-0418">Kinase</keyword>
<dbReference type="InterPro" id="IPR036097">
    <property type="entry name" value="HisK_dim/P_sf"/>
</dbReference>
<dbReference type="Gene3D" id="3.30.565.10">
    <property type="entry name" value="Histidine kinase-like ATPase, C-terminal domain"/>
    <property type="match status" value="1"/>
</dbReference>
<dbReference type="PANTHER" id="PTHR43047:SF72">
    <property type="entry name" value="OSMOSENSING HISTIDINE PROTEIN KINASE SLN1"/>
    <property type="match status" value="1"/>
</dbReference>
<dbReference type="InterPro" id="IPR004358">
    <property type="entry name" value="Sig_transdc_His_kin-like_C"/>
</dbReference>
<dbReference type="GO" id="GO:0000160">
    <property type="term" value="P:phosphorelay signal transduction system"/>
    <property type="evidence" value="ECO:0007669"/>
    <property type="project" value="UniProtKB-KW"/>
</dbReference>
<dbReference type="Pfam" id="PF00072">
    <property type="entry name" value="Response_reg"/>
    <property type="match status" value="1"/>
</dbReference>
<dbReference type="InterPro" id="IPR011110">
    <property type="entry name" value="Reg_prop"/>
</dbReference>
<dbReference type="Pfam" id="PF00512">
    <property type="entry name" value="HisKA"/>
    <property type="match status" value="1"/>
</dbReference>
<dbReference type="SUPFAM" id="SSF63829">
    <property type="entry name" value="Calcium-dependent phosphotriesterase"/>
    <property type="match status" value="2"/>
</dbReference>
<gene>
    <name evidence="12" type="ORF">XFHB_09080</name>
</gene>
<dbReference type="Gene3D" id="2.130.10.10">
    <property type="entry name" value="YVTN repeat-like/Quinoprotein amine dehydrogenase"/>
    <property type="match status" value="2"/>
</dbReference>
<keyword evidence="4" id="KW-0808">Transferase</keyword>
<dbReference type="InterPro" id="IPR011123">
    <property type="entry name" value="Y_Y_Y"/>
</dbReference>
<dbReference type="PROSITE" id="PS50110">
    <property type="entry name" value="RESPONSE_REGULATORY"/>
    <property type="match status" value="1"/>
</dbReference>